<dbReference type="PANTHER" id="PTHR46383:SF1">
    <property type="entry name" value="ASPARTATE AMINOTRANSFERASE"/>
    <property type="match status" value="1"/>
</dbReference>
<evidence type="ECO:0000256" key="1">
    <source>
        <dbReference type="ARBA" id="ARBA00001933"/>
    </source>
</evidence>
<evidence type="ECO:0000256" key="2">
    <source>
        <dbReference type="ARBA" id="ARBA00007441"/>
    </source>
</evidence>
<keyword evidence="3" id="KW-0032">Aminotransferase</keyword>
<organism evidence="7">
    <name type="scientific">marine metagenome</name>
    <dbReference type="NCBI Taxonomy" id="408172"/>
    <lineage>
        <taxon>unclassified sequences</taxon>
        <taxon>metagenomes</taxon>
        <taxon>ecological metagenomes</taxon>
    </lineage>
</organism>
<dbReference type="AlphaFoldDB" id="A0A381YEB1"/>
<dbReference type="EMBL" id="UINC01018042">
    <property type="protein sequence ID" value="SVA75399.1"/>
    <property type="molecule type" value="Genomic_DNA"/>
</dbReference>
<dbReference type="InterPro" id="IPR004838">
    <property type="entry name" value="NHTrfase_class1_PyrdxlP-BS"/>
</dbReference>
<evidence type="ECO:0000256" key="5">
    <source>
        <dbReference type="ARBA" id="ARBA00022898"/>
    </source>
</evidence>
<evidence type="ECO:0000313" key="7">
    <source>
        <dbReference type="EMBL" id="SVA75399.1"/>
    </source>
</evidence>
<protein>
    <recommendedName>
        <fullName evidence="6">Aminotransferase class I/classII large domain-containing protein</fullName>
    </recommendedName>
</protein>
<dbReference type="InterPro" id="IPR015422">
    <property type="entry name" value="PyrdxlP-dep_Trfase_small"/>
</dbReference>
<dbReference type="InterPro" id="IPR015421">
    <property type="entry name" value="PyrdxlP-dep_Trfase_major"/>
</dbReference>
<keyword evidence="4" id="KW-0808">Transferase</keyword>
<dbReference type="Gene3D" id="3.90.1150.10">
    <property type="entry name" value="Aspartate Aminotransferase, domain 1"/>
    <property type="match status" value="1"/>
</dbReference>
<dbReference type="SUPFAM" id="SSF53383">
    <property type="entry name" value="PLP-dependent transferases"/>
    <property type="match status" value="1"/>
</dbReference>
<accession>A0A381YEB1</accession>
<dbReference type="Gene3D" id="3.40.640.10">
    <property type="entry name" value="Type I PLP-dependent aspartate aminotransferase-like (Major domain)"/>
    <property type="match status" value="1"/>
</dbReference>
<evidence type="ECO:0000259" key="6">
    <source>
        <dbReference type="Pfam" id="PF00155"/>
    </source>
</evidence>
<evidence type="ECO:0000256" key="4">
    <source>
        <dbReference type="ARBA" id="ARBA00022679"/>
    </source>
</evidence>
<dbReference type="PANTHER" id="PTHR46383">
    <property type="entry name" value="ASPARTATE AMINOTRANSFERASE"/>
    <property type="match status" value="1"/>
</dbReference>
<dbReference type="GO" id="GO:0008483">
    <property type="term" value="F:transaminase activity"/>
    <property type="evidence" value="ECO:0007669"/>
    <property type="project" value="UniProtKB-KW"/>
</dbReference>
<dbReference type="GO" id="GO:0030170">
    <property type="term" value="F:pyridoxal phosphate binding"/>
    <property type="evidence" value="ECO:0007669"/>
    <property type="project" value="InterPro"/>
</dbReference>
<sequence length="414" mass="46451">MDLHNNIISLKTSATLAVNELSQKLIEDGKEVFKFGLGQSPFPVPDIIVKELQKNAHQKDYLNVSGLIELREEVAKYHSQKNQYNYNSESVIIGPGSKELIFQTQLVLDCDLLLPSPSWVSYEPQAQIINKKVHWIKTSAETNWHLDPEELDKTCDSLNSVNKLLILNSPNNPSGTTHGNLKEFANVAKKHNIIIIADEIYAELDFTGEYKSITHHYPEKTIVSSGLSKWCGAGGWRLGMLIFPEELSYIKDSIRAVASETFTAVSAPIQYAAIKAYSEDHSEYLENSRLILKMIGDYIYKELSSVGVICQKPQGGFYMICDFSDVVNKTHEITDDKTLCQKILNDTGFAMLPGSDFGMEEEKLLSRIAFVDFDGSKALEMISKEKSSPDNFLDLACPKILKGISLLKDWIITK</sequence>
<evidence type="ECO:0000256" key="3">
    <source>
        <dbReference type="ARBA" id="ARBA00022576"/>
    </source>
</evidence>
<dbReference type="InterPro" id="IPR004839">
    <property type="entry name" value="Aminotransferase_I/II_large"/>
</dbReference>
<dbReference type="CDD" id="cd00609">
    <property type="entry name" value="AAT_like"/>
    <property type="match status" value="1"/>
</dbReference>
<keyword evidence="5" id="KW-0663">Pyridoxal phosphate</keyword>
<reference evidence="7" key="1">
    <citation type="submission" date="2018-05" db="EMBL/GenBank/DDBJ databases">
        <authorList>
            <person name="Lanie J.A."/>
            <person name="Ng W.-L."/>
            <person name="Kazmierczak K.M."/>
            <person name="Andrzejewski T.M."/>
            <person name="Davidsen T.M."/>
            <person name="Wayne K.J."/>
            <person name="Tettelin H."/>
            <person name="Glass J.I."/>
            <person name="Rusch D."/>
            <person name="Podicherti R."/>
            <person name="Tsui H.-C.T."/>
            <person name="Winkler M.E."/>
        </authorList>
    </citation>
    <scope>NUCLEOTIDE SEQUENCE</scope>
</reference>
<dbReference type="Pfam" id="PF00155">
    <property type="entry name" value="Aminotran_1_2"/>
    <property type="match status" value="1"/>
</dbReference>
<dbReference type="GO" id="GO:0006520">
    <property type="term" value="P:amino acid metabolic process"/>
    <property type="evidence" value="ECO:0007669"/>
    <property type="project" value="InterPro"/>
</dbReference>
<comment type="cofactor">
    <cofactor evidence="1">
        <name>pyridoxal 5'-phosphate</name>
        <dbReference type="ChEBI" id="CHEBI:597326"/>
    </cofactor>
</comment>
<name>A0A381YEB1_9ZZZZ</name>
<dbReference type="PROSITE" id="PS00105">
    <property type="entry name" value="AA_TRANSFER_CLASS_1"/>
    <property type="match status" value="1"/>
</dbReference>
<dbReference type="InterPro" id="IPR050596">
    <property type="entry name" value="AspAT/PAT-like"/>
</dbReference>
<feature type="domain" description="Aminotransferase class I/classII large" evidence="6">
    <location>
        <begin position="31"/>
        <end position="361"/>
    </location>
</feature>
<dbReference type="InterPro" id="IPR015424">
    <property type="entry name" value="PyrdxlP-dep_Trfase"/>
</dbReference>
<proteinExistence type="inferred from homology"/>
<comment type="similarity">
    <text evidence="2">Belongs to the class-I pyridoxal-phosphate-dependent aminotransferase family.</text>
</comment>
<gene>
    <name evidence="7" type="ORF">METZ01_LOCUS128253</name>
</gene>